<protein>
    <submittedName>
        <fullName evidence="3">Fasciclin domain-containing protein</fullName>
    </submittedName>
</protein>
<dbReference type="Gene3D" id="2.30.180.10">
    <property type="entry name" value="FAS1 domain"/>
    <property type="match status" value="1"/>
</dbReference>
<feature type="signal peptide" evidence="1">
    <location>
        <begin position="1"/>
        <end position="21"/>
    </location>
</feature>
<reference evidence="3" key="1">
    <citation type="submission" date="2021-02" db="EMBL/GenBank/DDBJ databases">
        <title>The CRISPR/cas machinery reduction and long-range gene transfer in the hot spring cyanobacterium Synechococcus.</title>
        <authorList>
            <person name="Dvorak P."/>
            <person name="Jahodarova E."/>
            <person name="Hasler P."/>
            <person name="Poulickova A."/>
        </authorList>
    </citation>
    <scope>NUCLEOTIDE SEQUENCE</scope>
    <source>
        <strain evidence="3">Rupite</strain>
    </source>
</reference>
<comment type="caution">
    <text evidence="3">The sequence shown here is derived from an EMBL/GenBank/DDBJ whole genome shotgun (WGS) entry which is preliminary data.</text>
</comment>
<evidence type="ECO:0000259" key="2">
    <source>
        <dbReference type="PROSITE" id="PS50213"/>
    </source>
</evidence>
<feature type="chain" id="PRO_5045719953" evidence="1">
    <location>
        <begin position="22"/>
        <end position="182"/>
    </location>
</feature>
<dbReference type="SUPFAM" id="SSF82153">
    <property type="entry name" value="FAS1 domain"/>
    <property type="match status" value="1"/>
</dbReference>
<dbReference type="InterPro" id="IPR000782">
    <property type="entry name" value="FAS1_domain"/>
</dbReference>
<dbReference type="RefSeq" id="WP_244352650.1">
    <property type="nucleotide sequence ID" value="NZ_JAFIRA010000054.1"/>
</dbReference>
<gene>
    <name evidence="3" type="ORF">JX360_15375</name>
</gene>
<evidence type="ECO:0000256" key="1">
    <source>
        <dbReference type="SAM" id="SignalP"/>
    </source>
</evidence>
<sequence>MSVRKFFLLGLVALASLTLVACGSGSSETAISPPQPSPTVSPTPAPQDIVTIASGNPDFSTLVAALQAADLVGALQAEGPFTVFAPTNAAFAALPAGTVESLLLPENQAELVRILTYHVVSGLAPSSALSSGQQVTTLEGSPVTVTIEGGQIRINDSNVVVADIEASNGIIHVIDAVLIPPQ</sequence>
<organism evidence="3 4">
    <name type="scientific">Thermostichus vulcanus str. 'Rupite'</name>
    <dbReference type="NCBI Taxonomy" id="2813851"/>
    <lineage>
        <taxon>Bacteria</taxon>
        <taxon>Bacillati</taxon>
        <taxon>Cyanobacteriota</taxon>
        <taxon>Cyanophyceae</taxon>
        <taxon>Thermostichales</taxon>
        <taxon>Thermostichaceae</taxon>
        <taxon>Thermostichus</taxon>
    </lineage>
</organism>
<dbReference type="InterPro" id="IPR050904">
    <property type="entry name" value="Adhesion/Biosynth-related"/>
</dbReference>
<proteinExistence type="predicted"/>
<dbReference type="PANTHER" id="PTHR10900:SF77">
    <property type="entry name" value="FI19380P1"/>
    <property type="match status" value="1"/>
</dbReference>
<dbReference type="Proteomes" id="UP000830835">
    <property type="component" value="Unassembled WGS sequence"/>
</dbReference>
<dbReference type="Pfam" id="PF02469">
    <property type="entry name" value="Fasciclin"/>
    <property type="match status" value="1"/>
</dbReference>
<evidence type="ECO:0000313" key="3">
    <source>
        <dbReference type="EMBL" id="MCJ2544269.1"/>
    </source>
</evidence>
<accession>A0ABT0CEQ7</accession>
<feature type="domain" description="FAS1" evidence="2">
    <location>
        <begin position="46"/>
        <end position="178"/>
    </location>
</feature>
<name>A0ABT0CEQ7_THEVL</name>
<dbReference type="PROSITE" id="PS51257">
    <property type="entry name" value="PROKAR_LIPOPROTEIN"/>
    <property type="match status" value="1"/>
</dbReference>
<evidence type="ECO:0000313" key="4">
    <source>
        <dbReference type="Proteomes" id="UP000830835"/>
    </source>
</evidence>
<keyword evidence="4" id="KW-1185">Reference proteome</keyword>
<dbReference type="EMBL" id="JAFIRA010000054">
    <property type="protein sequence ID" value="MCJ2544269.1"/>
    <property type="molecule type" value="Genomic_DNA"/>
</dbReference>
<dbReference type="SMART" id="SM00554">
    <property type="entry name" value="FAS1"/>
    <property type="match status" value="1"/>
</dbReference>
<dbReference type="PANTHER" id="PTHR10900">
    <property type="entry name" value="PERIOSTIN-RELATED"/>
    <property type="match status" value="1"/>
</dbReference>
<dbReference type="PROSITE" id="PS50213">
    <property type="entry name" value="FAS1"/>
    <property type="match status" value="1"/>
</dbReference>
<keyword evidence="1" id="KW-0732">Signal</keyword>
<dbReference type="InterPro" id="IPR036378">
    <property type="entry name" value="FAS1_dom_sf"/>
</dbReference>